<proteinExistence type="predicted"/>
<comment type="cofactor">
    <cofactor evidence="1">
        <name>L-ascorbate</name>
        <dbReference type="ChEBI" id="CHEBI:38290"/>
    </cofactor>
</comment>
<keyword evidence="2" id="KW-0479">Metal-binding</keyword>
<name>A0A831R4D2_9GAMM</name>
<evidence type="ECO:0000259" key="7">
    <source>
        <dbReference type="PROSITE" id="PS51471"/>
    </source>
</evidence>
<evidence type="ECO:0000256" key="2">
    <source>
        <dbReference type="ARBA" id="ARBA00022723"/>
    </source>
</evidence>
<dbReference type="EMBL" id="DRGY01000077">
    <property type="protein sequence ID" value="HEA52647.1"/>
    <property type="molecule type" value="Genomic_DNA"/>
</dbReference>
<dbReference type="GO" id="GO:0008198">
    <property type="term" value="F:ferrous iron binding"/>
    <property type="evidence" value="ECO:0007669"/>
    <property type="project" value="TreeGrafter"/>
</dbReference>
<evidence type="ECO:0000256" key="4">
    <source>
        <dbReference type="ARBA" id="ARBA00022964"/>
    </source>
</evidence>
<dbReference type="Gene3D" id="2.60.120.620">
    <property type="entry name" value="q2cbj1_9rhob like domain"/>
    <property type="match status" value="1"/>
</dbReference>
<dbReference type="InterPro" id="IPR006620">
    <property type="entry name" value="Pro_4_hyd_alph"/>
</dbReference>
<evidence type="ECO:0000256" key="6">
    <source>
        <dbReference type="ARBA" id="ARBA00023004"/>
    </source>
</evidence>
<evidence type="ECO:0000256" key="5">
    <source>
        <dbReference type="ARBA" id="ARBA00023002"/>
    </source>
</evidence>
<dbReference type="GO" id="GO:0031543">
    <property type="term" value="F:peptidyl-proline dioxygenase activity"/>
    <property type="evidence" value="ECO:0007669"/>
    <property type="project" value="TreeGrafter"/>
</dbReference>
<evidence type="ECO:0000256" key="1">
    <source>
        <dbReference type="ARBA" id="ARBA00001961"/>
    </source>
</evidence>
<dbReference type="PANTHER" id="PTHR12907:SF26">
    <property type="entry name" value="HIF PROLYL HYDROXYLASE, ISOFORM C"/>
    <property type="match status" value="1"/>
</dbReference>
<feature type="domain" description="Fe2OG dioxygenase" evidence="7">
    <location>
        <begin position="101"/>
        <end position="204"/>
    </location>
</feature>
<accession>A0A831R4D2</accession>
<keyword evidence="4" id="KW-0223">Dioxygenase</keyword>
<dbReference type="Pfam" id="PF13640">
    <property type="entry name" value="2OG-FeII_Oxy_3"/>
    <property type="match status" value="1"/>
</dbReference>
<organism evidence="8">
    <name type="scientific">Marinobacter antarcticus</name>
    <dbReference type="NCBI Taxonomy" id="564117"/>
    <lineage>
        <taxon>Bacteria</taxon>
        <taxon>Pseudomonadati</taxon>
        <taxon>Pseudomonadota</taxon>
        <taxon>Gammaproteobacteria</taxon>
        <taxon>Pseudomonadales</taxon>
        <taxon>Marinobacteraceae</taxon>
        <taxon>Marinobacter</taxon>
    </lineage>
</organism>
<evidence type="ECO:0000256" key="3">
    <source>
        <dbReference type="ARBA" id="ARBA00022896"/>
    </source>
</evidence>
<sequence length="211" mass="23811">MSLDVARWLDDLADGLSEHGWMSFDMTPWLGSQLLQSLQQEIIVLDQSDALKAAGIGRGSAPVRDRSVRRDKIAWLQGATPAQLALFECLEDLRVGLNQRLFLGLKRVEAHYATYHSGDFYTAHVDSFQGRASRIVSFVLYLNDDWQPGDGGALQIYGRTNNNASDAVILPEMGRVVLFMSEEIRHGVLEAHRTRYSLACWFRQDEIPFLL</sequence>
<dbReference type="GO" id="GO:0071456">
    <property type="term" value="P:cellular response to hypoxia"/>
    <property type="evidence" value="ECO:0007669"/>
    <property type="project" value="TreeGrafter"/>
</dbReference>
<protein>
    <submittedName>
        <fullName evidence="8">2OG-Fe(II) oxygenase</fullName>
    </submittedName>
</protein>
<reference evidence="8" key="1">
    <citation type="journal article" date="2020" name="mSystems">
        <title>Genome- and Community-Level Interaction Insights into Carbon Utilization and Element Cycling Functions of Hydrothermarchaeota in Hydrothermal Sediment.</title>
        <authorList>
            <person name="Zhou Z."/>
            <person name="Liu Y."/>
            <person name="Xu W."/>
            <person name="Pan J."/>
            <person name="Luo Z.H."/>
            <person name="Li M."/>
        </authorList>
    </citation>
    <scope>NUCLEOTIDE SEQUENCE [LARGE SCALE GENOMIC DNA]</scope>
    <source>
        <strain evidence="8">HyVt-357</strain>
    </source>
</reference>
<dbReference type="Proteomes" id="UP000885748">
    <property type="component" value="Unassembled WGS sequence"/>
</dbReference>
<dbReference type="InterPro" id="IPR051559">
    <property type="entry name" value="HIF_prolyl_hydroxylases"/>
</dbReference>
<dbReference type="InterPro" id="IPR044862">
    <property type="entry name" value="Pro_4_hyd_alph_FE2OG_OXY"/>
</dbReference>
<dbReference type="AlphaFoldDB" id="A0A831R4D2"/>
<dbReference type="PANTHER" id="PTHR12907">
    <property type="entry name" value="EGL NINE HOMOLOG-RELATED"/>
    <property type="match status" value="1"/>
</dbReference>
<dbReference type="GO" id="GO:0031418">
    <property type="term" value="F:L-ascorbic acid binding"/>
    <property type="evidence" value="ECO:0007669"/>
    <property type="project" value="UniProtKB-KW"/>
</dbReference>
<keyword evidence="3" id="KW-0847">Vitamin C</keyword>
<keyword evidence="5" id="KW-0560">Oxidoreductase</keyword>
<dbReference type="PROSITE" id="PS51471">
    <property type="entry name" value="FE2OG_OXY"/>
    <property type="match status" value="1"/>
</dbReference>
<gene>
    <name evidence="8" type="ORF">ENI00_10050</name>
</gene>
<dbReference type="InterPro" id="IPR005123">
    <property type="entry name" value="Oxoglu/Fe-dep_dioxygenase_dom"/>
</dbReference>
<comment type="caution">
    <text evidence="8">The sequence shown here is derived from an EMBL/GenBank/DDBJ whole genome shotgun (WGS) entry which is preliminary data.</text>
</comment>
<evidence type="ECO:0000313" key="8">
    <source>
        <dbReference type="EMBL" id="HEA52647.1"/>
    </source>
</evidence>
<dbReference type="SMART" id="SM00702">
    <property type="entry name" value="P4Hc"/>
    <property type="match status" value="1"/>
</dbReference>
<keyword evidence="6" id="KW-0408">Iron</keyword>